<proteinExistence type="predicted"/>
<keyword evidence="2" id="KW-1185">Reference proteome</keyword>
<sequence length="97" mass="11039">MQTKEWRTLDGSQWASRSAYGMVAPGRHEAEKTKLTGQKVLSLRHLQTTRLMPACGKGMQGFAEQMIYGGKDYDLELGFFLLLPHNITNHLQCSNRR</sequence>
<dbReference type="Proteomes" id="UP001056120">
    <property type="component" value="Linkage Group LG09"/>
</dbReference>
<evidence type="ECO:0000313" key="1">
    <source>
        <dbReference type="EMBL" id="KAI3804999.1"/>
    </source>
</evidence>
<name>A0ACB9I9S2_9ASTR</name>
<gene>
    <name evidence="1" type="ORF">L1987_26966</name>
</gene>
<evidence type="ECO:0000313" key="2">
    <source>
        <dbReference type="Proteomes" id="UP001056120"/>
    </source>
</evidence>
<protein>
    <submittedName>
        <fullName evidence="1">Uncharacterized protein</fullName>
    </submittedName>
</protein>
<reference evidence="2" key="1">
    <citation type="journal article" date="2022" name="Mol. Ecol. Resour.">
        <title>The genomes of chicory, endive, great burdock and yacon provide insights into Asteraceae palaeo-polyploidization history and plant inulin production.</title>
        <authorList>
            <person name="Fan W."/>
            <person name="Wang S."/>
            <person name="Wang H."/>
            <person name="Wang A."/>
            <person name="Jiang F."/>
            <person name="Liu H."/>
            <person name="Zhao H."/>
            <person name="Xu D."/>
            <person name="Zhang Y."/>
        </authorList>
    </citation>
    <scope>NUCLEOTIDE SEQUENCE [LARGE SCALE GENOMIC DNA]</scope>
    <source>
        <strain evidence="2">cv. Yunnan</strain>
    </source>
</reference>
<reference evidence="1 2" key="2">
    <citation type="journal article" date="2022" name="Mol. Ecol. Resour.">
        <title>The genomes of chicory, endive, great burdock and yacon provide insights into Asteraceae paleo-polyploidization history and plant inulin production.</title>
        <authorList>
            <person name="Fan W."/>
            <person name="Wang S."/>
            <person name="Wang H."/>
            <person name="Wang A."/>
            <person name="Jiang F."/>
            <person name="Liu H."/>
            <person name="Zhao H."/>
            <person name="Xu D."/>
            <person name="Zhang Y."/>
        </authorList>
    </citation>
    <scope>NUCLEOTIDE SEQUENCE [LARGE SCALE GENOMIC DNA]</scope>
    <source>
        <strain evidence="2">cv. Yunnan</strain>
        <tissue evidence="1">Leaves</tissue>
    </source>
</reference>
<organism evidence="1 2">
    <name type="scientific">Smallanthus sonchifolius</name>
    <dbReference type="NCBI Taxonomy" id="185202"/>
    <lineage>
        <taxon>Eukaryota</taxon>
        <taxon>Viridiplantae</taxon>
        <taxon>Streptophyta</taxon>
        <taxon>Embryophyta</taxon>
        <taxon>Tracheophyta</taxon>
        <taxon>Spermatophyta</taxon>
        <taxon>Magnoliopsida</taxon>
        <taxon>eudicotyledons</taxon>
        <taxon>Gunneridae</taxon>
        <taxon>Pentapetalae</taxon>
        <taxon>asterids</taxon>
        <taxon>campanulids</taxon>
        <taxon>Asterales</taxon>
        <taxon>Asteraceae</taxon>
        <taxon>Asteroideae</taxon>
        <taxon>Heliantheae alliance</taxon>
        <taxon>Millerieae</taxon>
        <taxon>Smallanthus</taxon>
    </lineage>
</organism>
<accession>A0ACB9I9S2</accession>
<dbReference type="EMBL" id="CM042026">
    <property type="protein sequence ID" value="KAI3804999.1"/>
    <property type="molecule type" value="Genomic_DNA"/>
</dbReference>
<comment type="caution">
    <text evidence="1">The sequence shown here is derived from an EMBL/GenBank/DDBJ whole genome shotgun (WGS) entry which is preliminary data.</text>
</comment>